<sequence length="1067" mass="118026">MEELVPSSSEPLSPQTLASFRSFIINPSTPQSKISSIFKALTRSLQLTPDSLVLNLLSELASRHSNLSHLVFDSVRSNSLLSSESTRLAAESLDALASISNTDPTLSSAIDELDDRLFVSLCFGPSVSVRSWLLRNAERFRISPYLLLTLFLGFTKDPYPYVRKIALDGLVGVSKSGIIEDRSMINGCYCRAIELLGDMEDQVRSAAIRAVSAWGLILVASNPETKLYWLDDLFVKLCSMGRDMSMEVRVEAFDALGKINVVSEDILLQTLSKRVLATSKEKRSLGQCPAEQFEILASNVAGVLVHGLEDEFYEVRKSACHSLRTLTIISAEFAGEALNLLMDVLNDDSMFVRLEALETMLHMATYGHLKVQGTHMHMFLGTLLDSNTLIRSATRKILKLVKLPNIELFRLSFDSLIENLEKYPQDEADIFSVLFLSGCNHGKFVVSTINEALEEIDQASKGKLGFDSARVAALLVLAISAPLSNGEHVCSIPPRIFSYAVTLLGRISRALTDIMDQNALLAYLSQCSISTTFSATELNIRRGEPCLPVANIEIPNDTSNEINGSTRTSLQQEKDGASKLQSWTMREPLELAAPLGGFQVEVHDEVMKPINLILAKVKDIWPSIHSGFTNEIDQASKGKLGFDSARVAALLVLAISAPLSNGEHVCSIPPRIFSYAVTLLGRISRALTDIMDQNALLAYLSQCSISTTFSATELNIRRGEPCLPVANIEIPNDTSNEINGSTRTSLQQEKDGASKLQSWTMREPLELAAPLGGFQVEVHDEVMKPINLILAKVKDIWPSIHSGFTNEVLRTLRNFKEELATFTSASVGTVGAVIKQLAKVWEHFLPAKKLCSSGLGELDLILGKLDMRLRELRSRFTGLSMEQELKILELVLLTCTLRLCKVEICCHIATLKKLSTTVSRVESILKSATIEPTIFISEVGKLLCLNETSSSEASCNPFMFKELLKHFSLSQFVLYGRLNQIKAELTIPDNDSENPLPFVSRLPVGIPCDITLHNTSNENKLWLRMSMDDESTQFVFLDLNLFGSSDEVRKFTYVAPFYKTPTQFLSR</sequence>
<proteinExistence type="predicted"/>
<dbReference type="PANTHER" id="PTHR20938:SF0">
    <property type="entry name" value="INTEGRATOR COMPLEX SUBUNIT 4"/>
    <property type="match status" value="1"/>
</dbReference>
<feature type="compositionally biased region" description="Polar residues" evidence="3">
    <location>
        <begin position="733"/>
        <end position="747"/>
    </location>
</feature>
<evidence type="ECO:0000256" key="1">
    <source>
        <dbReference type="ARBA" id="ARBA00004123"/>
    </source>
</evidence>
<dbReference type="Gene3D" id="1.25.10.10">
    <property type="entry name" value="Leucine-rich Repeat Variant"/>
    <property type="match status" value="1"/>
</dbReference>
<dbReference type="PANTHER" id="PTHR20938">
    <property type="entry name" value="INTEGRATOR COMPLEX SUBUNIT 4"/>
    <property type="match status" value="1"/>
</dbReference>
<feature type="compositionally biased region" description="Polar residues" evidence="3">
    <location>
        <begin position="557"/>
        <end position="571"/>
    </location>
</feature>
<dbReference type="SUPFAM" id="SSF48371">
    <property type="entry name" value="ARM repeat"/>
    <property type="match status" value="1"/>
</dbReference>
<comment type="subcellular location">
    <subcellularLocation>
        <location evidence="1">Nucleus</location>
    </subcellularLocation>
</comment>
<dbReference type="InterPro" id="IPR011989">
    <property type="entry name" value="ARM-like"/>
</dbReference>
<evidence type="ECO:0000313" key="6">
    <source>
        <dbReference type="Proteomes" id="UP000237347"/>
    </source>
</evidence>
<keyword evidence="2" id="KW-0539">Nucleus</keyword>
<organism evidence="5 6">
    <name type="scientific">Quercus suber</name>
    <name type="common">Cork oak</name>
    <dbReference type="NCBI Taxonomy" id="58331"/>
    <lineage>
        <taxon>Eukaryota</taxon>
        <taxon>Viridiplantae</taxon>
        <taxon>Streptophyta</taxon>
        <taxon>Embryophyta</taxon>
        <taxon>Tracheophyta</taxon>
        <taxon>Spermatophyta</taxon>
        <taxon>Magnoliopsida</taxon>
        <taxon>eudicotyledons</taxon>
        <taxon>Gunneridae</taxon>
        <taxon>Pentapetalae</taxon>
        <taxon>rosids</taxon>
        <taxon>fabids</taxon>
        <taxon>Fagales</taxon>
        <taxon>Fagaceae</taxon>
        <taxon>Quercus</taxon>
    </lineage>
</organism>
<dbReference type="GO" id="GO:0005634">
    <property type="term" value="C:nucleus"/>
    <property type="evidence" value="ECO:0007669"/>
    <property type="project" value="UniProtKB-SubCell"/>
</dbReference>
<dbReference type="Proteomes" id="UP000237347">
    <property type="component" value="Unassembled WGS sequence"/>
</dbReference>
<dbReference type="Pfam" id="PF25458">
    <property type="entry name" value="INTS4_C"/>
    <property type="match status" value="1"/>
</dbReference>
<gene>
    <name evidence="5" type="primary">SIEL</name>
    <name evidence="5" type="ORF">CFP56_037987</name>
</gene>
<name>A0AAW0LNH3_QUESU</name>
<keyword evidence="6" id="KW-1185">Reference proteome</keyword>
<dbReference type="EMBL" id="PKMF04000072">
    <property type="protein sequence ID" value="KAK7852760.1"/>
    <property type="molecule type" value="Genomic_DNA"/>
</dbReference>
<dbReference type="InterPro" id="IPR057412">
    <property type="entry name" value="INTS4_C"/>
</dbReference>
<protein>
    <submittedName>
        <fullName evidence="5">Protein siel</fullName>
    </submittedName>
</protein>
<feature type="region of interest" description="Disordered" evidence="3">
    <location>
        <begin position="557"/>
        <end position="577"/>
    </location>
</feature>
<reference evidence="5 6" key="1">
    <citation type="journal article" date="2018" name="Sci. Data">
        <title>The draft genome sequence of cork oak.</title>
        <authorList>
            <person name="Ramos A.M."/>
            <person name="Usie A."/>
            <person name="Barbosa P."/>
            <person name="Barros P.M."/>
            <person name="Capote T."/>
            <person name="Chaves I."/>
            <person name="Simoes F."/>
            <person name="Abreu I."/>
            <person name="Carrasquinho I."/>
            <person name="Faro C."/>
            <person name="Guimaraes J.B."/>
            <person name="Mendonca D."/>
            <person name="Nobrega F."/>
            <person name="Rodrigues L."/>
            <person name="Saibo N.J.M."/>
            <person name="Varela M.C."/>
            <person name="Egas C."/>
            <person name="Matos J."/>
            <person name="Miguel C.M."/>
            <person name="Oliveira M.M."/>
            <person name="Ricardo C.P."/>
            <person name="Goncalves S."/>
        </authorList>
    </citation>
    <scope>NUCLEOTIDE SEQUENCE [LARGE SCALE GENOMIC DNA]</scope>
    <source>
        <strain evidence="6">cv. HL8</strain>
    </source>
</reference>
<dbReference type="GO" id="GO:0005768">
    <property type="term" value="C:endosome"/>
    <property type="evidence" value="ECO:0007669"/>
    <property type="project" value="TreeGrafter"/>
</dbReference>
<evidence type="ECO:0000259" key="4">
    <source>
        <dbReference type="Pfam" id="PF25458"/>
    </source>
</evidence>
<evidence type="ECO:0000256" key="3">
    <source>
        <dbReference type="SAM" id="MobiDB-lite"/>
    </source>
</evidence>
<dbReference type="GO" id="GO:0010496">
    <property type="term" value="P:intercellular transport"/>
    <property type="evidence" value="ECO:0007669"/>
    <property type="project" value="TreeGrafter"/>
</dbReference>
<dbReference type="AlphaFoldDB" id="A0AAW0LNH3"/>
<feature type="domain" description="Integrator complex subunit 4/Protein SIEL C-terminal Ig-like" evidence="4">
    <location>
        <begin position="985"/>
        <end position="1044"/>
    </location>
</feature>
<evidence type="ECO:0000256" key="2">
    <source>
        <dbReference type="ARBA" id="ARBA00023242"/>
    </source>
</evidence>
<comment type="caution">
    <text evidence="5">The sequence shown here is derived from an EMBL/GenBank/DDBJ whole genome shotgun (WGS) entry which is preliminary data.</text>
</comment>
<accession>A0AAW0LNH3</accession>
<dbReference type="InterPro" id="IPR016024">
    <property type="entry name" value="ARM-type_fold"/>
</dbReference>
<feature type="region of interest" description="Disordered" evidence="3">
    <location>
        <begin position="733"/>
        <end position="753"/>
    </location>
</feature>
<evidence type="ECO:0000313" key="5">
    <source>
        <dbReference type="EMBL" id="KAK7852760.1"/>
    </source>
</evidence>